<evidence type="ECO:0000313" key="1">
    <source>
        <dbReference type="EMBL" id="TCV97368.1"/>
    </source>
</evidence>
<proteinExistence type="predicted"/>
<evidence type="ECO:0000313" key="2">
    <source>
        <dbReference type="Proteomes" id="UP000295645"/>
    </source>
</evidence>
<gene>
    <name evidence="1" type="ORF">EC912_101377</name>
</gene>
<dbReference type="AlphaFoldDB" id="A0A4R3YZM4"/>
<dbReference type="Proteomes" id="UP000295645">
    <property type="component" value="Unassembled WGS sequence"/>
</dbReference>
<reference evidence="1 2" key="1">
    <citation type="submission" date="2019-03" db="EMBL/GenBank/DDBJ databases">
        <title>Above-ground endophytic microbial communities from plants in different locations in the United States.</title>
        <authorList>
            <person name="Frank C."/>
        </authorList>
    </citation>
    <scope>NUCLEOTIDE SEQUENCE [LARGE SCALE GENOMIC DNA]</scope>
    <source>
        <strain evidence="1 2">LP_13_YM</strain>
    </source>
</reference>
<dbReference type="EMBL" id="SMCS01000001">
    <property type="protein sequence ID" value="TCV97368.1"/>
    <property type="molecule type" value="Genomic_DNA"/>
</dbReference>
<comment type="caution">
    <text evidence="1">The sequence shown here is derived from an EMBL/GenBank/DDBJ whole genome shotgun (WGS) entry which is preliminary data.</text>
</comment>
<accession>A0A4R3YZM4</accession>
<sequence>MPVTRVDGIHIVTGANSAIGGNIHIYDTGTKIADHPAEARMSTIVDSGYDNAYGFYVC</sequence>
<dbReference type="RefSeq" id="WP_165973467.1">
    <property type="nucleotide sequence ID" value="NZ_SMCS01000001.1"/>
</dbReference>
<name>A0A4R3YZM4_9GAMM</name>
<organism evidence="1 2">
    <name type="scientific">Luteibacter rhizovicinus</name>
    <dbReference type="NCBI Taxonomy" id="242606"/>
    <lineage>
        <taxon>Bacteria</taxon>
        <taxon>Pseudomonadati</taxon>
        <taxon>Pseudomonadota</taxon>
        <taxon>Gammaproteobacteria</taxon>
        <taxon>Lysobacterales</taxon>
        <taxon>Rhodanobacteraceae</taxon>
        <taxon>Luteibacter</taxon>
    </lineage>
</organism>
<protein>
    <submittedName>
        <fullName evidence="1">Uncharacterized protein</fullName>
    </submittedName>
</protein>
<keyword evidence="2" id="KW-1185">Reference proteome</keyword>